<dbReference type="EMBL" id="JAUSZT010000003">
    <property type="protein sequence ID" value="MDQ0997024.1"/>
    <property type="molecule type" value="Genomic_DNA"/>
</dbReference>
<dbReference type="Proteomes" id="UP001237780">
    <property type="component" value="Unassembled WGS sequence"/>
</dbReference>
<dbReference type="SUPFAM" id="SSF54060">
    <property type="entry name" value="His-Me finger endonucleases"/>
    <property type="match status" value="1"/>
</dbReference>
<dbReference type="Pfam" id="PF13392">
    <property type="entry name" value="HNH_3"/>
    <property type="match status" value="1"/>
</dbReference>
<organism evidence="2 3">
    <name type="scientific">Phyllobacterium ifriqiyense</name>
    <dbReference type="NCBI Taxonomy" id="314238"/>
    <lineage>
        <taxon>Bacteria</taxon>
        <taxon>Pseudomonadati</taxon>
        <taxon>Pseudomonadota</taxon>
        <taxon>Alphaproteobacteria</taxon>
        <taxon>Hyphomicrobiales</taxon>
        <taxon>Phyllobacteriaceae</taxon>
        <taxon>Phyllobacterium</taxon>
    </lineage>
</organism>
<dbReference type="SUPFAM" id="SSF54171">
    <property type="entry name" value="DNA-binding domain"/>
    <property type="match status" value="1"/>
</dbReference>
<dbReference type="Gene3D" id="3.90.75.20">
    <property type="match status" value="1"/>
</dbReference>
<dbReference type="InterPro" id="IPR044925">
    <property type="entry name" value="His-Me_finger_sf"/>
</dbReference>
<sequence length="182" mass="21240">MIDQSSLDAKVVRELFEFDSERGVLVWRERPREHFKTDRAWKARNSRYAGKDAGHLDKDGYTYIQVLGRRRLAHRLIWLYVHGSMPDGVLDHESGRRSHNRLDNLRTATLIQNGRNRKRPNNNTSGRMGVIWDRSRGRWLAQIRVGPALKHLGRYSDFKEACKAREAAERANGFHINHGRTE</sequence>
<dbReference type="InterPro" id="IPR003615">
    <property type="entry name" value="HNH_nuc"/>
</dbReference>
<feature type="domain" description="HNH nuclease" evidence="1">
    <location>
        <begin position="71"/>
        <end position="115"/>
    </location>
</feature>
<comment type="caution">
    <text evidence="2">The sequence shown here is derived from an EMBL/GenBank/DDBJ whole genome shotgun (WGS) entry which is preliminary data.</text>
</comment>
<gene>
    <name evidence="2" type="ORF">QFZ34_002206</name>
</gene>
<evidence type="ECO:0000313" key="3">
    <source>
        <dbReference type="Proteomes" id="UP001237780"/>
    </source>
</evidence>
<keyword evidence="3" id="KW-1185">Reference proteome</keyword>
<name>A0ABU0S8D7_9HYPH</name>
<evidence type="ECO:0000259" key="1">
    <source>
        <dbReference type="Pfam" id="PF13392"/>
    </source>
</evidence>
<proteinExistence type="predicted"/>
<reference evidence="2 3" key="1">
    <citation type="submission" date="2023-07" db="EMBL/GenBank/DDBJ databases">
        <title>Comparative genomics of wheat-associated soil bacteria to identify genetic determinants of phenazine resistance.</title>
        <authorList>
            <person name="Mouncey N."/>
        </authorList>
    </citation>
    <scope>NUCLEOTIDE SEQUENCE [LARGE SCALE GENOMIC DNA]</scope>
    <source>
        <strain evidence="2 3">W4I11</strain>
    </source>
</reference>
<dbReference type="InterPro" id="IPR016177">
    <property type="entry name" value="DNA-bd_dom_sf"/>
</dbReference>
<dbReference type="RefSeq" id="WP_370878737.1">
    <property type="nucleotide sequence ID" value="NZ_JAUSZT010000003.1"/>
</dbReference>
<protein>
    <recommendedName>
        <fullName evidence="1">HNH nuclease domain-containing protein</fullName>
    </recommendedName>
</protein>
<accession>A0ABU0S8D7</accession>
<evidence type="ECO:0000313" key="2">
    <source>
        <dbReference type="EMBL" id="MDQ0997024.1"/>
    </source>
</evidence>